<dbReference type="SUPFAM" id="SSF46785">
    <property type="entry name" value="Winged helix' DNA-binding domain"/>
    <property type="match status" value="1"/>
</dbReference>
<dbReference type="InterPro" id="IPR051081">
    <property type="entry name" value="HTH_MetalResp_TranReg"/>
</dbReference>
<evidence type="ECO:0000313" key="5">
    <source>
        <dbReference type="EMBL" id="KAB1655690.1"/>
    </source>
</evidence>
<reference evidence="5 6" key="1">
    <citation type="submission" date="2019-09" db="EMBL/GenBank/DDBJ databases">
        <title>Phylogeny of genus Pseudoclavibacter and closely related genus.</title>
        <authorList>
            <person name="Li Y."/>
        </authorList>
    </citation>
    <scope>NUCLEOTIDE SEQUENCE [LARGE SCALE GENOMIC DNA]</scope>
    <source>
        <strain evidence="5 6">DSM 23821</strain>
    </source>
</reference>
<keyword evidence="6" id="KW-1185">Reference proteome</keyword>
<dbReference type="InterPro" id="IPR011991">
    <property type="entry name" value="ArsR-like_HTH"/>
</dbReference>
<protein>
    <submittedName>
        <fullName evidence="5">Winged helix-turn-helix transcriptional regulator</fullName>
    </submittedName>
</protein>
<evidence type="ECO:0000313" key="6">
    <source>
        <dbReference type="Proteomes" id="UP000467240"/>
    </source>
</evidence>
<gene>
    <name evidence="5" type="ORF">F8O01_11660</name>
</gene>
<dbReference type="Pfam" id="PF12840">
    <property type="entry name" value="HTH_20"/>
    <property type="match status" value="1"/>
</dbReference>
<dbReference type="GO" id="GO:0003700">
    <property type="term" value="F:DNA-binding transcription factor activity"/>
    <property type="evidence" value="ECO:0007669"/>
    <property type="project" value="InterPro"/>
</dbReference>
<keyword evidence="3" id="KW-0804">Transcription</keyword>
<sequence length="98" mass="10573">MALAHDLQVIADPARLRILSLIASHSPRPSSVTELVDRLGLSQSTVSHHLRTLVDAGLLVREQSGTWGLYRARGARLRELARLIAPGDLADPGDPIHG</sequence>
<dbReference type="Proteomes" id="UP000467240">
    <property type="component" value="Unassembled WGS sequence"/>
</dbReference>
<dbReference type="InterPro" id="IPR001845">
    <property type="entry name" value="HTH_ArsR_DNA-bd_dom"/>
</dbReference>
<dbReference type="InterPro" id="IPR036388">
    <property type="entry name" value="WH-like_DNA-bd_sf"/>
</dbReference>
<proteinExistence type="predicted"/>
<dbReference type="GO" id="GO:0003677">
    <property type="term" value="F:DNA binding"/>
    <property type="evidence" value="ECO:0007669"/>
    <property type="project" value="UniProtKB-KW"/>
</dbReference>
<keyword evidence="2" id="KW-0238">DNA-binding</keyword>
<comment type="caution">
    <text evidence="5">The sequence shown here is derived from an EMBL/GenBank/DDBJ whole genome shotgun (WGS) entry which is preliminary data.</text>
</comment>
<dbReference type="SMART" id="SM00418">
    <property type="entry name" value="HTH_ARSR"/>
    <property type="match status" value="1"/>
</dbReference>
<evidence type="ECO:0000256" key="3">
    <source>
        <dbReference type="ARBA" id="ARBA00023163"/>
    </source>
</evidence>
<feature type="domain" description="HTH arsR-type" evidence="4">
    <location>
        <begin position="1"/>
        <end position="92"/>
    </location>
</feature>
<dbReference type="PRINTS" id="PR00778">
    <property type="entry name" value="HTHARSR"/>
</dbReference>
<accession>A0A7J5BQ65</accession>
<dbReference type="NCBIfam" id="NF033788">
    <property type="entry name" value="HTH_metalloreg"/>
    <property type="match status" value="1"/>
</dbReference>
<dbReference type="EMBL" id="WBJZ01000014">
    <property type="protein sequence ID" value="KAB1655690.1"/>
    <property type="molecule type" value="Genomic_DNA"/>
</dbReference>
<evidence type="ECO:0000256" key="2">
    <source>
        <dbReference type="ARBA" id="ARBA00023125"/>
    </source>
</evidence>
<dbReference type="OrthoDB" id="9798835at2"/>
<dbReference type="Gene3D" id="1.10.10.10">
    <property type="entry name" value="Winged helix-like DNA-binding domain superfamily/Winged helix DNA-binding domain"/>
    <property type="match status" value="1"/>
</dbReference>
<name>A0A7J5BQ65_9MICO</name>
<dbReference type="CDD" id="cd00090">
    <property type="entry name" value="HTH_ARSR"/>
    <property type="match status" value="1"/>
</dbReference>
<dbReference type="PANTHER" id="PTHR33154">
    <property type="entry name" value="TRANSCRIPTIONAL REGULATOR, ARSR FAMILY"/>
    <property type="match status" value="1"/>
</dbReference>
<evidence type="ECO:0000256" key="1">
    <source>
        <dbReference type="ARBA" id="ARBA00023015"/>
    </source>
</evidence>
<dbReference type="PANTHER" id="PTHR33154:SF33">
    <property type="entry name" value="TRANSCRIPTIONAL REPRESSOR SDPR"/>
    <property type="match status" value="1"/>
</dbReference>
<keyword evidence="1" id="KW-0805">Transcription regulation</keyword>
<dbReference type="PROSITE" id="PS50987">
    <property type="entry name" value="HTH_ARSR_2"/>
    <property type="match status" value="1"/>
</dbReference>
<dbReference type="AlphaFoldDB" id="A0A7J5BQ65"/>
<organism evidence="5 6">
    <name type="scientific">Pseudoclavibacter chungangensis</name>
    <dbReference type="NCBI Taxonomy" id="587635"/>
    <lineage>
        <taxon>Bacteria</taxon>
        <taxon>Bacillati</taxon>
        <taxon>Actinomycetota</taxon>
        <taxon>Actinomycetes</taxon>
        <taxon>Micrococcales</taxon>
        <taxon>Microbacteriaceae</taxon>
        <taxon>Pseudoclavibacter</taxon>
    </lineage>
</organism>
<evidence type="ECO:0000259" key="4">
    <source>
        <dbReference type="PROSITE" id="PS50987"/>
    </source>
</evidence>
<dbReference type="InterPro" id="IPR036390">
    <property type="entry name" value="WH_DNA-bd_sf"/>
</dbReference>